<proteinExistence type="inferred from homology"/>
<evidence type="ECO:0000256" key="2">
    <source>
        <dbReference type="ARBA" id="ARBA00007558"/>
    </source>
</evidence>
<feature type="transmembrane region" description="Helical" evidence="6">
    <location>
        <begin position="220"/>
        <end position="237"/>
    </location>
</feature>
<comment type="caution">
    <text evidence="9">The sequence shown here is derived from an EMBL/GenBank/DDBJ whole genome shotgun (WGS) entry which is preliminary data.</text>
</comment>
<evidence type="ECO:0000256" key="3">
    <source>
        <dbReference type="ARBA" id="ARBA00022692"/>
    </source>
</evidence>
<name>A0A8S0WU05_CYCAE</name>
<dbReference type="InterPro" id="IPR006968">
    <property type="entry name" value="RUS_fam"/>
</dbReference>
<dbReference type="PANTHER" id="PTHR12770:SF31">
    <property type="entry name" value="RUS FAMILY MEMBER 1"/>
    <property type="match status" value="1"/>
</dbReference>
<evidence type="ECO:0000256" key="5">
    <source>
        <dbReference type="ARBA" id="ARBA00023136"/>
    </source>
</evidence>
<gene>
    <name evidence="9" type="ORF">AAE3_LOCUS260</name>
</gene>
<feature type="transmembrane region" description="Helical" evidence="6">
    <location>
        <begin position="243"/>
        <end position="265"/>
    </location>
</feature>
<evidence type="ECO:0000313" key="10">
    <source>
        <dbReference type="Proteomes" id="UP000467700"/>
    </source>
</evidence>
<evidence type="ECO:0008006" key="11">
    <source>
        <dbReference type="Google" id="ProtNLM"/>
    </source>
</evidence>
<feature type="domain" description="Root UVB sensitive protein C-terminal" evidence="8">
    <location>
        <begin position="376"/>
        <end position="445"/>
    </location>
</feature>
<comment type="similarity">
    <text evidence="2">Belongs to the RUS1 family.</text>
</comment>
<evidence type="ECO:0000256" key="1">
    <source>
        <dbReference type="ARBA" id="ARBA00004370"/>
    </source>
</evidence>
<dbReference type="OrthoDB" id="364779at2759"/>
<keyword evidence="3 6" id="KW-0812">Transmembrane</keyword>
<dbReference type="GO" id="GO:0016020">
    <property type="term" value="C:membrane"/>
    <property type="evidence" value="ECO:0007669"/>
    <property type="project" value="UniProtKB-SubCell"/>
</dbReference>
<comment type="subcellular location">
    <subcellularLocation>
        <location evidence="1">Membrane</location>
    </subcellularLocation>
</comment>
<dbReference type="AlphaFoldDB" id="A0A8S0WU05"/>
<keyword evidence="5 6" id="KW-0472">Membrane</keyword>
<reference evidence="9 10" key="1">
    <citation type="submission" date="2020-01" db="EMBL/GenBank/DDBJ databases">
        <authorList>
            <person name="Gupta K D."/>
        </authorList>
    </citation>
    <scope>NUCLEOTIDE SEQUENCE [LARGE SCALE GENOMIC DNA]</scope>
</reference>
<keyword evidence="10" id="KW-1185">Reference proteome</keyword>
<dbReference type="PANTHER" id="PTHR12770">
    <property type="entry name" value="RUS1 FAMILY PROTEIN C16ORF58"/>
    <property type="match status" value="1"/>
</dbReference>
<evidence type="ECO:0000256" key="4">
    <source>
        <dbReference type="ARBA" id="ARBA00022989"/>
    </source>
</evidence>
<dbReference type="EMBL" id="CACVBS010000001">
    <property type="protein sequence ID" value="CAA7257355.1"/>
    <property type="molecule type" value="Genomic_DNA"/>
</dbReference>
<keyword evidence="4 6" id="KW-1133">Transmembrane helix</keyword>
<feature type="domain" description="Protein root UVB sensitive/RUS" evidence="7">
    <location>
        <begin position="39"/>
        <end position="282"/>
    </location>
</feature>
<protein>
    <recommendedName>
        <fullName evidence="11">DUF647-domain-containing protein</fullName>
    </recommendedName>
</protein>
<evidence type="ECO:0000256" key="6">
    <source>
        <dbReference type="SAM" id="Phobius"/>
    </source>
</evidence>
<dbReference type="InterPro" id="IPR055412">
    <property type="entry name" value="UVB_sens_C"/>
</dbReference>
<dbReference type="InterPro" id="IPR054549">
    <property type="entry name" value="UVB_sens_RUS_dom"/>
</dbReference>
<dbReference type="Pfam" id="PF24160">
    <property type="entry name" value="UVB_sens_C"/>
    <property type="match status" value="1"/>
</dbReference>
<evidence type="ECO:0000313" key="9">
    <source>
        <dbReference type="EMBL" id="CAA7257355.1"/>
    </source>
</evidence>
<dbReference type="Pfam" id="PF04884">
    <property type="entry name" value="UVB_sens_prot"/>
    <property type="match status" value="1"/>
</dbReference>
<evidence type="ECO:0000259" key="8">
    <source>
        <dbReference type="Pfam" id="PF24160"/>
    </source>
</evidence>
<sequence>MAVILGRDELGRVIETQFHDGKVQISCRGDSSRNKRESSRRYIVDLLTRMFLPAGYPQSVSPDYLRYQILNALQAFCNSLASLLSSRAILQGFGVGDPTATPTGALLLTILQDVCSRLTTIFSAHIFGSSLYPEAKTYRLLADILNDTAVILDTLSPWFNTLPIPGLRIFSLCLSAAFKSLCGICAGGSKAAITIHFSTPLVGKGDVGDLNAKDASKETVLALFGMLLGILIVPYVTTPSATYTALVILVGLHLTTNYFGVRGLVLRSLNRQRLSIVWNTYRSSPTLQVPTPSSAAASERIFEGSGIIRDVDTLHVQGHCTIGSSFSDILRSPLPTELLDLFDQERYILWFDPRYLIHHDGQDPARSMSFSGLRRLHIFLKEGYTSTDQLRAWVHAVEVCCDRGLRADNITDPLEIIRTAHRTISSKFSDFLSKLRAAGWNTDEVAIMTGAPQLVITDISQGTVGPEGKKTR</sequence>
<evidence type="ECO:0000259" key="7">
    <source>
        <dbReference type="Pfam" id="PF04884"/>
    </source>
</evidence>
<dbReference type="Proteomes" id="UP000467700">
    <property type="component" value="Unassembled WGS sequence"/>
</dbReference>
<organism evidence="9 10">
    <name type="scientific">Cyclocybe aegerita</name>
    <name type="common">Black poplar mushroom</name>
    <name type="synonym">Agrocybe aegerita</name>
    <dbReference type="NCBI Taxonomy" id="1973307"/>
    <lineage>
        <taxon>Eukaryota</taxon>
        <taxon>Fungi</taxon>
        <taxon>Dikarya</taxon>
        <taxon>Basidiomycota</taxon>
        <taxon>Agaricomycotina</taxon>
        <taxon>Agaricomycetes</taxon>
        <taxon>Agaricomycetidae</taxon>
        <taxon>Agaricales</taxon>
        <taxon>Agaricineae</taxon>
        <taxon>Bolbitiaceae</taxon>
        <taxon>Cyclocybe</taxon>
    </lineage>
</organism>
<accession>A0A8S0WU05</accession>